<dbReference type="EMBL" id="JQED01000018">
    <property type="protein sequence ID" value="KGJ92398.1"/>
    <property type="molecule type" value="Genomic_DNA"/>
</dbReference>
<feature type="transmembrane region" description="Helical" evidence="1">
    <location>
        <begin position="37"/>
        <end position="55"/>
    </location>
</feature>
<keyword evidence="1" id="KW-0812">Transmembrane</keyword>
<evidence type="ECO:0000313" key="2">
    <source>
        <dbReference type="EMBL" id="KGJ92398.1"/>
    </source>
</evidence>
<gene>
    <name evidence="2" type="ORF">ND2E_3010</name>
</gene>
<keyword evidence="1" id="KW-1133">Transmembrane helix</keyword>
<dbReference type="AlphaFoldDB" id="A0A099KRV3"/>
<name>A0A099KRV3_COLPS</name>
<evidence type="ECO:0000256" key="1">
    <source>
        <dbReference type="SAM" id="Phobius"/>
    </source>
</evidence>
<dbReference type="PATRIC" id="fig|28229.4.peg.2055"/>
<proteinExistence type="predicted"/>
<sequence precursor="true">MPKTKIKENNSSFAELMSAAFASGFATSTINNFEVNYSLFLATFDIFPALVHILMHRDHLIPSKPIT</sequence>
<evidence type="ECO:0000313" key="3">
    <source>
        <dbReference type="Proteomes" id="UP000029843"/>
    </source>
</evidence>
<protein>
    <submittedName>
        <fullName evidence="2">Uncharacterized protein</fullName>
    </submittedName>
</protein>
<organism evidence="2 3">
    <name type="scientific">Colwellia psychrerythraea</name>
    <name type="common">Vibrio psychroerythus</name>
    <dbReference type="NCBI Taxonomy" id="28229"/>
    <lineage>
        <taxon>Bacteria</taxon>
        <taxon>Pseudomonadati</taxon>
        <taxon>Pseudomonadota</taxon>
        <taxon>Gammaproteobacteria</taxon>
        <taxon>Alteromonadales</taxon>
        <taxon>Colwelliaceae</taxon>
        <taxon>Colwellia</taxon>
    </lineage>
</organism>
<dbReference type="RefSeq" id="WP_033093787.1">
    <property type="nucleotide sequence ID" value="NZ_JQED01000018.1"/>
</dbReference>
<accession>A0A099KRV3</accession>
<keyword evidence="1" id="KW-0472">Membrane</keyword>
<dbReference type="Proteomes" id="UP000029843">
    <property type="component" value="Unassembled WGS sequence"/>
</dbReference>
<reference evidence="2 3" key="1">
    <citation type="submission" date="2014-08" db="EMBL/GenBank/DDBJ databases">
        <title>Genomic and Phenotypic Diversity of Colwellia psychrerythraea strains from Disparate Marine Basins.</title>
        <authorList>
            <person name="Techtmann S.M."/>
            <person name="Stelling S.C."/>
            <person name="Utturkar S.M."/>
            <person name="Alshibli N."/>
            <person name="Harris A."/>
            <person name="Brown S.D."/>
            <person name="Hazen T.C."/>
        </authorList>
    </citation>
    <scope>NUCLEOTIDE SEQUENCE [LARGE SCALE GENOMIC DNA]</scope>
    <source>
        <strain evidence="2 3">ND2E</strain>
    </source>
</reference>
<comment type="caution">
    <text evidence="2">The sequence shown here is derived from an EMBL/GenBank/DDBJ whole genome shotgun (WGS) entry which is preliminary data.</text>
</comment>